<gene>
    <name evidence="3" type="ORF">J2Z28_003862</name>
</gene>
<comment type="caution">
    <text evidence="3">The sequence shown here is derived from an EMBL/GenBank/DDBJ whole genome shotgun (WGS) entry which is preliminary data.</text>
</comment>
<dbReference type="InterPro" id="IPR003346">
    <property type="entry name" value="Transposase_20"/>
</dbReference>
<dbReference type="InterPro" id="IPR036279">
    <property type="entry name" value="5-3_exonuclease_C_sf"/>
</dbReference>
<evidence type="ECO:0000256" key="1">
    <source>
        <dbReference type="SAM" id="Coils"/>
    </source>
</evidence>
<sequence length="180" mass="20386">MAAKQNPFQQTMYESHLINLKILISLILQYQEHLAMLEKTIDALATEIEEYDLIQSIPGIGPKIAATILSEIGEVEGLNRFDHPKKLVAFAGIDPSVFASGRFTATRNRITKCGSRQLRYALVMAIQCGLIRSRNTRIKEFYERKRAEGKPHKVALIACANKLVHWLYAILKSKKSFRSV</sequence>
<dbReference type="Proteomes" id="UP000810207">
    <property type="component" value="Unassembled WGS sequence"/>
</dbReference>
<organism evidence="3 4">
    <name type="scientific">Paenibacillus xylanexedens</name>
    <dbReference type="NCBI Taxonomy" id="528191"/>
    <lineage>
        <taxon>Bacteria</taxon>
        <taxon>Bacillati</taxon>
        <taxon>Bacillota</taxon>
        <taxon>Bacilli</taxon>
        <taxon>Bacillales</taxon>
        <taxon>Paenibacillaceae</taxon>
        <taxon>Paenibacillus</taxon>
    </lineage>
</organism>
<dbReference type="InterPro" id="IPR047650">
    <property type="entry name" value="Transpos_IS110"/>
</dbReference>
<dbReference type="Pfam" id="PF02371">
    <property type="entry name" value="Transposase_20"/>
    <property type="match status" value="1"/>
</dbReference>
<dbReference type="PANTHER" id="PTHR33055">
    <property type="entry name" value="TRANSPOSASE FOR INSERTION SEQUENCE ELEMENT IS1111A"/>
    <property type="match status" value="1"/>
</dbReference>
<feature type="domain" description="Transposase IS116/IS110/IS902 C-terminal" evidence="2">
    <location>
        <begin position="52"/>
        <end position="143"/>
    </location>
</feature>
<protein>
    <submittedName>
        <fullName evidence="3">Transposase</fullName>
    </submittedName>
</protein>
<dbReference type="Gene3D" id="1.10.150.20">
    <property type="entry name" value="5' to 3' exonuclease, C-terminal subdomain"/>
    <property type="match status" value="1"/>
</dbReference>
<name>A0ABS4RXR4_PAEXY</name>
<keyword evidence="1" id="KW-0175">Coiled coil</keyword>
<dbReference type="PANTHER" id="PTHR33055:SF13">
    <property type="entry name" value="TRANSPOSASE"/>
    <property type="match status" value="1"/>
</dbReference>
<dbReference type="EMBL" id="JAGIKV010000014">
    <property type="protein sequence ID" value="MBP2247211.1"/>
    <property type="molecule type" value="Genomic_DNA"/>
</dbReference>
<proteinExistence type="predicted"/>
<evidence type="ECO:0000259" key="2">
    <source>
        <dbReference type="Pfam" id="PF02371"/>
    </source>
</evidence>
<keyword evidence="4" id="KW-1185">Reference proteome</keyword>
<dbReference type="SUPFAM" id="SSF47807">
    <property type="entry name" value="5' to 3' exonuclease, C-terminal subdomain"/>
    <property type="match status" value="1"/>
</dbReference>
<reference evidence="3 4" key="1">
    <citation type="submission" date="2021-03" db="EMBL/GenBank/DDBJ databases">
        <title>Genomic Encyclopedia of Type Strains, Phase IV (KMG-IV): sequencing the most valuable type-strain genomes for metagenomic binning, comparative biology and taxonomic classification.</title>
        <authorList>
            <person name="Goeker M."/>
        </authorList>
    </citation>
    <scope>NUCLEOTIDE SEQUENCE [LARGE SCALE GENOMIC DNA]</scope>
    <source>
        <strain evidence="3 4">DSM 21292</strain>
    </source>
</reference>
<evidence type="ECO:0000313" key="4">
    <source>
        <dbReference type="Proteomes" id="UP000810207"/>
    </source>
</evidence>
<accession>A0ABS4RXR4</accession>
<feature type="coiled-coil region" evidence="1">
    <location>
        <begin position="27"/>
        <end position="54"/>
    </location>
</feature>
<evidence type="ECO:0000313" key="3">
    <source>
        <dbReference type="EMBL" id="MBP2247211.1"/>
    </source>
</evidence>
<dbReference type="NCBIfam" id="NF033542">
    <property type="entry name" value="transpos_IS110"/>
    <property type="match status" value="1"/>
</dbReference>